<dbReference type="STRING" id="99656.SAMN05421659_109188"/>
<evidence type="ECO:0000256" key="1">
    <source>
        <dbReference type="SAM" id="MobiDB-lite"/>
    </source>
</evidence>
<name>A0A1I0QWJ8_9FIRM</name>
<dbReference type="AlphaFoldDB" id="A0A1I0QWJ8"/>
<evidence type="ECO:0000313" key="4">
    <source>
        <dbReference type="Proteomes" id="UP000199701"/>
    </source>
</evidence>
<dbReference type="Proteomes" id="UP000199701">
    <property type="component" value="Unassembled WGS sequence"/>
</dbReference>
<dbReference type="Pfam" id="PF03235">
    <property type="entry name" value="GmrSD_N"/>
    <property type="match status" value="1"/>
</dbReference>
<reference evidence="3 4" key="1">
    <citation type="submission" date="2016-10" db="EMBL/GenBank/DDBJ databases">
        <authorList>
            <person name="de Groot N.N."/>
        </authorList>
    </citation>
    <scope>NUCLEOTIDE SEQUENCE [LARGE SCALE GENOMIC DNA]</scope>
    <source>
        <strain evidence="3 4">DSM 9179</strain>
    </source>
</reference>
<dbReference type="OrthoDB" id="9770340at2"/>
<gene>
    <name evidence="3" type="ORF">SAMN05421659_109188</name>
</gene>
<evidence type="ECO:0000313" key="3">
    <source>
        <dbReference type="EMBL" id="SEW31828.1"/>
    </source>
</evidence>
<feature type="region of interest" description="Disordered" evidence="1">
    <location>
        <begin position="391"/>
        <end position="424"/>
    </location>
</feature>
<dbReference type="InterPro" id="IPR004919">
    <property type="entry name" value="GmrSD_N"/>
</dbReference>
<dbReference type="RefSeq" id="WP_092454596.1">
    <property type="nucleotide sequence ID" value="NZ_FOJI01000009.1"/>
</dbReference>
<keyword evidence="4" id="KW-1185">Reference proteome</keyword>
<feature type="domain" description="GmrSD restriction endonucleases N-terminal" evidence="2">
    <location>
        <begin position="27"/>
        <end position="171"/>
    </location>
</feature>
<dbReference type="PANTHER" id="PTHR39639">
    <property type="entry name" value="CHROMOSOME 16, WHOLE GENOME SHOTGUN SEQUENCE"/>
    <property type="match status" value="1"/>
</dbReference>
<dbReference type="PANTHER" id="PTHR39639:SF1">
    <property type="entry name" value="DUF262 DOMAIN-CONTAINING PROTEIN"/>
    <property type="match status" value="1"/>
</dbReference>
<proteinExistence type="predicted"/>
<dbReference type="EMBL" id="FOJI01000009">
    <property type="protein sequence ID" value="SEW31828.1"/>
    <property type="molecule type" value="Genomic_DNA"/>
</dbReference>
<organism evidence="3 4">
    <name type="scientific">[Clostridium] fimetarium</name>
    <dbReference type="NCBI Taxonomy" id="99656"/>
    <lineage>
        <taxon>Bacteria</taxon>
        <taxon>Bacillati</taxon>
        <taxon>Bacillota</taxon>
        <taxon>Clostridia</taxon>
        <taxon>Lachnospirales</taxon>
        <taxon>Lachnospiraceae</taxon>
    </lineage>
</organism>
<sequence>MIKTKLTWNVKQIQLMFHEKSTLAFDHPIQRQSNQWDLEQKSLLIHSILASFPIGNIYVLRENSDKIDEKNKPIYNFSVLDGKQRLTNVISFLDGEYALSDNLSAVEIDGVEYEIGGLWFSDLEEPVKYELMRFKFEIFSFEDTSNDMVEQIFLRLNNSTPLSKSQISKAKMGTDMAAFMNGLLKSKFINESVNFSASQRKSNDDQKAIIQAMMLLSKEYAEFKLVDFSETSIMNFSESVKNNYSNKQQNILLSAIEYLGDAFPDRNKSLRKISIPIILFIADFAMDHDIKPMYTRKWFEFFIDNDELQAVYKTFCSSGSTKLEKVNGRLRIMMQSFCKYFELEIPEEYWEILISEESDSDALEEIELEEIPEDIEAALLDEASIVIDESEDVDVDEIETTGADIDESELQDITLDSEDSESEQDLIVQKYAEQLAI</sequence>
<protein>
    <recommendedName>
        <fullName evidence="2">GmrSD restriction endonucleases N-terminal domain-containing protein</fullName>
    </recommendedName>
</protein>
<evidence type="ECO:0000259" key="2">
    <source>
        <dbReference type="Pfam" id="PF03235"/>
    </source>
</evidence>
<accession>A0A1I0QWJ8</accession>